<sequence>MNETWYIVKDTEGYCQIVPEAPKNVADDPSESPASQTWGPFASQADAIAKRIGLIRAGQCKPR</sequence>
<evidence type="ECO:0000313" key="1">
    <source>
        <dbReference type="EMBL" id="OEJ74127.1"/>
    </source>
</evidence>
<evidence type="ECO:0008006" key="2">
    <source>
        <dbReference type="Google" id="ProtNLM"/>
    </source>
</evidence>
<accession>A0A1E5QHS3</accession>
<protein>
    <recommendedName>
        <fullName evidence="2">DDE transposase family protein</fullName>
    </recommendedName>
</protein>
<reference evidence="1" key="1">
    <citation type="submission" date="2016-09" db="EMBL/GenBank/DDBJ databases">
        <title>Draft genome of thermotolerant cyanobacterium Desertifilum sp. strain IPPAS B-1220.</title>
        <authorList>
            <person name="Sinetova M.A."/>
            <person name="Bolakhan K."/>
            <person name="Zayadan B.K."/>
            <person name="Mironov K.S."/>
            <person name="Ustinova V."/>
            <person name="Kupriyanova E.V."/>
            <person name="Sidorov R.A."/>
            <person name="Skrypnik A.N."/>
            <person name="Gogoleva N.E."/>
            <person name="Gogolev Y.V."/>
            <person name="Los D.A."/>
        </authorList>
    </citation>
    <scope>NUCLEOTIDE SEQUENCE [LARGE SCALE GENOMIC DNA]</scope>
    <source>
        <strain evidence="1">IPPAS B-1220</strain>
    </source>
</reference>
<organism evidence="1">
    <name type="scientific">Desertifilum tharense IPPAS B-1220</name>
    <dbReference type="NCBI Taxonomy" id="1781255"/>
    <lineage>
        <taxon>Bacteria</taxon>
        <taxon>Bacillati</taxon>
        <taxon>Cyanobacteriota</taxon>
        <taxon>Cyanophyceae</taxon>
        <taxon>Desertifilales</taxon>
        <taxon>Desertifilaceae</taxon>
        <taxon>Desertifilum</taxon>
    </lineage>
</organism>
<dbReference type="AlphaFoldDB" id="A0A1E5QHS3"/>
<dbReference type="EMBL" id="MJGC01000072">
    <property type="protein sequence ID" value="OEJ74127.1"/>
    <property type="molecule type" value="Genomic_DNA"/>
</dbReference>
<dbReference type="RefSeq" id="WP_069968288.1">
    <property type="nucleotide sequence ID" value="NZ_CM124774.1"/>
</dbReference>
<gene>
    <name evidence="1" type="ORF">BH720_16205</name>
</gene>
<proteinExistence type="predicted"/>
<name>A0A1E5QHS3_9CYAN</name>
<comment type="caution">
    <text evidence="1">The sequence shown here is derived from an EMBL/GenBank/DDBJ whole genome shotgun (WGS) entry which is preliminary data.</text>
</comment>
<dbReference type="OrthoDB" id="573957at2"/>